<name>A0A286A9S1_9SPHI</name>
<dbReference type="PANTHER" id="PTHR22916:SF67">
    <property type="entry name" value="COLANIC ACID BIOSYNTHESIS GLYCOSYL TRANSFERASE WCAE-RELATED"/>
    <property type="match status" value="1"/>
</dbReference>
<organism evidence="2 3">
    <name type="scientific">Pedobacter xixiisoli</name>
    <dbReference type="NCBI Taxonomy" id="1476464"/>
    <lineage>
        <taxon>Bacteria</taxon>
        <taxon>Pseudomonadati</taxon>
        <taxon>Bacteroidota</taxon>
        <taxon>Sphingobacteriia</taxon>
        <taxon>Sphingobacteriales</taxon>
        <taxon>Sphingobacteriaceae</taxon>
        <taxon>Pedobacter</taxon>
    </lineage>
</organism>
<feature type="domain" description="Glycosyltransferase 2-like" evidence="1">
    <location>
        <begin position="11"/>
        <end position="140"/>
    </location>
</feature>
<dbReference type="SUPFAM" id="SSF53448">
    <property type="entry name" value="Nucleotide-diphospho-sugar transferases"/>
    <property type="match status" value="1"/>
</dbReference>
<accession>A0A286A9S1</accession>
<dbReference type="OrthoDB" id="9788101at2"/>
<proteinExistence type="predicted"/>
<dbReference type="GO" id="GO:0016758">
    <property type="term" value="F:hexosyltransferase activity"/>
    <property type="evidence" value="ECO:0007669"/>
    <property type="project" value="UniProtKB-ARBA"/>
</dbReference>
<dbReference type="EMBL" id="OCMT01000003">
    <property type="protein sequence ID" value="SOD18660.1"/>
    <property type="molecule type" value="Genomic_DNA"/>
</dbReference>
<keyword evidence="2" id="KW-0808">Transferase</keyword>
<dbReference type="AlphaFoldDB" id="A0A286A9S1"/>
<keyword evidence="3" id="KW-1185">Reference proteome</keyword>
<dbReference type="Proteomes" id="UP000219281">
    <property type="component" value="Unassembled WGS sequence"/>
</dbReference>
<gene>
    <name evidence="2" type="ORF">SAMN06297358_3120</name>
</gene>
<dbReference type="InterPro" id="IPR029044">
    <property type="entry name" value="Nucleotide-diphossugar_trans"/>
</dbReference>
<evidence type="ECO:0000313" key="2">
    <source>
        <dbReference type="EMBL" id="SOD18660.1"/>
    </source>
</evidence>
<dbReference type="PANTHER" id="PTHR22916">
    <property type="entry name" value="GLYCOSYLTRANSFERASE"/>
    <property type="match status" value="1"/>
</dbReference>
<dbReference type="InterPro" id="IPR001173">
    <property type="entry name" value="Glyco_trans_2-like"/>
</dbReference>
<dbReference type="Gene3D" id="3.90.550.10">
    <property type="entry name" value="Spore Coat Polysaccharide Biosynthesis Protein SpsA, Chain A"/>
    <property type="match status" value="1"/>
</dbReference>
<protein>
    <submittedName>
        <fullName evidence="2">Glycosyltransferase involved in cell wall bisynthesis</fullName>
    </submittedName>
</protein>
<sequence length="260" mass="29685">METVKNMSLLTIISINYNSKNGLQKTIESVIKQSWKDFEYIVIDGGSTDGSLEVVKNYQDYINYDISEPDNGVFNAMNKGAKAANGDYLLFLNSGDILHNDESLSKLVAQMMQKSDSDIYYTNLLLADLENDTERIHQCPNHLTLTYFTGSFIGHPASLIKRTVFNTMGGYSEDYHIISDWLFFVKAFLAGYTFQYIDMILSTFFLDGVSSNGNAQHAEEVKRVYQNELSFIASDMKSLRKVNTRPYRFMEKLLSKIRTH</sequence>
<dbReference type="Pfam" id="PF00535">
    <property type="entry name" value="Glycos_transf_2"/>
    <property type="match status" value="1"/>
</dbReference>
<evidence type="ECO:0000313" key="3">
    <source>
        <dbReference type="Proteomes" id="UP000219281"/>
    </source>
</evidence>
<dbReference type="CDD" id="cd06433">
    <property type="entry name" value="GT_2_WfgS_like"/>
    <property type="match status" value="1"/>
</dbReference>
<evidence type="ECO:0000259" key="1">
    <source>
        <dbReference type="Pfam" id="PF00535"/>
    </source>
</evidence>
<dbReference type="RefSeq" id="WP_097132928.1">
    <property type="nucleotide sequence ID" value="NZ_OCMT01000003.1"/>
</dbReference>
<reference evidence="3" key="1">
    <citation type="submission" date="2017-09" db="EMBL/GenBank/DDBJ databases">
        <authorList>
            <person name="Varghese N."/>
            <person name="Submissions S."/>
        </authorList>
    </citation>
    <scope>NUCLEOTIDE SEQUENCE [LARGE SCALE GENOMIC DNA]</scope>
    <source>
        <strain evidence="3">CGMCC 1.12803</strain>
    </source>
</reference>